<evidence type="ECO:0000256" key="2">
    <source>
        <dbReference type="ARBA" id="ARBA00022448"/>
    </source>
</evidence>
<dbReference type="Pfam" id="PF00005">
    <property type="entry name" value="ABC_tran"/>
    <property type="match status" value="1"/>
</dbReference>
<dbReference type="SUPFAM" id="SSF90123">
    <property type="entry name" value="ABC transporter transmembrane region"/>
    <property type="match status" value="1"/>
</dbReference>
<keyword evidence="2" id="KW-0813">Transport</keyword>
<sequence>MCLVADYWVGVIGEVEQYSNISYWMKVGIYCIISTYVLFAMLSRSIIGGYLVKRSSSSVHGKLLSSVSKAPSNFYDTTPIGRIMNRFSGDLPIADRELFNVIIHVLNMWFSSISAVIVIGVDSPLFLAFGIPVLLLLFIVLVIFLRAGRNLQRLELMSRSPVLSLYNEMTSGNGLVTIRSYGMQQQWRNEFVYLNDEWTIRSILSHEGNLWASIMTGLLSTIFAGGVILVGWMSMTPAKLGVAIGASFEFFELGTHLVEETVQMETRMTGFQRIHFYSNNVPQEIGFDDCSIEQQGQKNKKKNVEQSKGIKSMNIELSKLNEIGEYQGKKWPSEGLIDFENVSFRYRNGLPFVLHNVQLKINGGEKIGICGRTGAGKTSLLFPLFRLIELNKKLMPIRIDVETGFPLEDEEDVDEGILGSKEEDNSSIEGNERLNQLSLNDICSCPCIGCNTNKGRILIDGVDISQVELSRLRSSLAFIPQDPMLFEGSLRSNLNLGISDESKSENDDELWNVLSMVQLRDTFMNMPLGLDTAISEGGLNLSTGQRQLICLGRAILSSSSIVVLDEATSCVDSDTDRKIQKTIQDRFSGKTVITIAHRLETMRECDRIVVMEEGQVAEFGSPKDLLKNPDSAFGRLVKSLQG</sequence>
<feature type="domain" description="ABC transporter" evidence="9">
    <location>
        <begin position="337"/>
        <end position="638"/>
    </location>
</feature>
<dbReference type="CDD" id="cd18580">
    <property type="entry name" value="ABC_6TM_ABCC_D2"/>
    <property type="match status" value="1"/>
</dbReference>
<keyword evidence="6 8" id="KW-1133">Transmembrane helix</keyword>
<evidence type="ECO:0000256" key="1">
    <source>
        <dbReference type="ARBA" id="ARBA00004141"/>
    </source>
</evidence>
<evidence type="ECO:0000256" key="4">
    <source>
        <dbReference type="ARBA" id="ARBA00022741"/>
    </source>
</evidence>
<evidence type="ECO:0000313" key="12">
    <source>
        <dbReference type="Proteomes" id="UP000324800"/>
    </source>
</evidence>
<gene>
    <name evidence="11" type="ORF">EZS28_020709</name>
</gene>
<dbReference type="SUPFAM" id="SSF52540">
    <property type="entry name" value="P-loop containing nucleoside triphosphate hydrolases"/>
    <property type="match status" value="2"/>
</dbReference>
<dbReference type="InterPro" id="IPR003593">
    <property type="entry name" value="AAA+_ATPase"/>
</dbReference>
<reference evidence="11 12" key="1">
    <citation type="submission" date="2019-03" db="EMBL/GenBank/DDBJ databases">
        <title>Single cell metagenomics reveals metabolic interactions within the superorganism composed of flagellate Streblomastix strix and complex community of Bacteroidetes bacteria on its surface.</title>
        <authorList>
            <person name="Treitli S.C."/>
            <person name="Kolisko M."/>
            <person name="Husnik F."/>
            <person name="Keeling P."/>
            <person name="Hampl V."/>
        </authorList>
    </citation>
    <scope>NUCLEOTIDE SEQUENCE [LARGE SCALE GENOMIC DNA]</scope>
    <source>
        <strain evidence="11">ST1C</strain>
    </source>
</reference>
<dbReference type="GO" id="GO:0005524">
    <property type="term" value="F:ATP binding"/>
    <property type="evidence" value="ECO:0007669"/>
    <property type="project" value="UniProtKB-KW"/>
</dbReference>
<dbReference type="GO" id="GO:0016887">
    <property type="term" value="F:ATP hydrolysis activity"/>
    <property type="evidence" value="ECO:0007669"/>
    <property type="project" value="InterPro"/>
</dbReference>
<proteinExistence type="predicted"/>
<dbReference type="PROSITE" id="PS50893">
    <property type="entry name" value="ABC_TRANSPORTER_2"/>
    <property type="match status" value="1"/>
</dbReference>
<dbReference type="InterPro" id="IPR050173">
    <property type="entry name" value="ABC_transporter_C-like"/>
</dbReference>
<keyword evidence="3 8" id="KW-0812">Transmembrane</keyword>
<dbReference type="Gene3D" id="3.40.50.300">
    <property type="entry name" value="P-loop containing nucleotide triphosphate hydrolases"/>
    <property type="match status" value="2"/>
</dbReference>
<dbReference type="Gene3D" id="1.20.1560.10">
    <property type="entry name" value="ABC transporter type 1, transmembrane domain"/>
    <property type="match status" value="1"/>
</dbReference>
<dbReference type="InterPro" id="IPR027417">
    <property type="entry name" value="P-loop_NTPase"/>
</dbReference>
<evidence type="ECO:0000256" key="3">
    <source>
        <dbReference type="ARBA" id="ARBA00022692"/>
    </source>
</evidence>
<dbReference type="InterPro" id="IPR044726">
    <property type="entry name" value="ABCC_6TM_D2"/>
</dbReference>
<dbReference type="GO" id="GO:0140359">
    <property type="term" value="F:ABC-type transporter activity"/>
    <property type="evidence" value="ECO:0007669"/>
    <property type="project" value="InterPro"/>
</dbReference>
<evidence type="ECO:0000256" key="5">
    <source>
        <dbReference type="ARBA" id="ARBA00022840"/>
    </source>
</evidence>
<accession>A0A5J4VNC1</accession>
<dbReference type="InterPro" id="IPR003439">
    <property type="entry name" value="ABC_transporter-like_ATP-bd"/>
</dbReference>
<dbReference type="Pfam" id="PF00664">
    <property type="entry name" value="ABC_membrane"/>
    <property type="match status" value="1"/>
</dbReference>
<dbReference type="InterPro" id="IPR036640">
    <property type="entry name" value="ABC1_TM_sf"/>
</dbReference>
<dbReference type="PANTHER" id="PTHR24223">
    <property type="entry name" value="ATP-BINDING CASSETTE SUB-FAMILY C"/>
    <property type="match status" value="1"/>
</dbReference>
<evidence type="ECO:0000313" key="11">
    <source>
        <dbReference type="EMBL" id="KAA6383763.1"/>
    </source>
</evidence>
<dbReference type="PANTHER" id="PTHR24223:SF415">
    <property type="entry name" value="FI20190P1"/>
    <property type="match status" value="1"/>
</dbReference>
<feature type="transmembrane region" description="Helical" evidence="8">
    <location>
        <begin position="210"/>
        <end position="233"/>
    </location>
</feature>
<evidence type="ECO:0000256" key="6">
    <source>
        <dbReference type="ARBA" id="ARBA00022989"/>
    </source>
</evidence>
<evidence type="ECO:0000259" key="9">
    <source>
        <dbReference type="PROSITE" id="PS50893"/>
    </source>
</evidence>
<dbReference type="FunFam" id="3.40.50.300:FF:000163">
    <property type="entry name" value="Multidrug resistance-associated protein member 4"/>
    <property type="match status" value="1"/>
</dbReference>
<dbReference type="PROSITE" id="PS50929">
    <property type="entry name" value="ABC_TM1F"/>
    <property type="match status" value="1"/>
</dbReference>
<feature type="transmembrane region" description="Helical" evidence="8">
    <location>
        <begin position="98"/>
        <end position="119"/>
    </location>
</feature>
<keyword evidence="5" id="KW-0067">ATP-binding</keyword>
<protein>
    <submittedName>
        <fullName evidence="11">Putative ABC transporter C family member 12</fullName>
    </submittedName>
</protein>
<feature type="domain" description="ABC transmembrane type-1" evidence="10">
    <location>
        <begin position="11"/>
        <end position="231"/>
    </location>
</feature>
<dbReference type="EMBL" id="SNRW01006085">
    <property type="protein sequence ID" value="KAA6383763.1"/>
    <property type="molecule type" value="Genomic_DNA"/>
</dbReference>
<evidence type="ECO:0000256" key="7">
    <source>
        <dbReference type="ARBA" id="ARBA00023136"/>
    </source>
</evidence>
<dbReference type="GO" id="GO:0016020">
    <property type="term" value="C:membrane"/>
    <property type="evidence" value="ECO:0007669"/>
    <property type="project" value="UniProtKB-SubCell"/>
</dbReference>
<dbReference type="InterPro" id="IPR011527">
    <property type="entry name" value="ABC1_TM_dom"/>
</dbReference>
<evidence type="ECO:0000256" key="8">
    <source>
        <dbReference type="SAM" id="Phobius"/>
    </source>
</evidence>
<dbReference type="CDD" id="cd03244">
    <property type="entry name" value="ABCC_MRP_domain2"/>
    <property type="match status" value="1"/>
</dbReference>
<comment type="subcellular location">
    <subcellularLocation>
        <location evidence="1">Membrane</location>
        <topology evidence="1">Multi-pass membrane protein</topology>
    </subcellularLocation>
</comment>
<feature type="transmembrane region" description="Helical" evidence="8">
    <location>
        <begin position="125"/>
        <end position="145"/>
    </location>
</feature>
<keyword evidence="4" id="KW-0547">Nucleotide-binding</keyword>
<organism evidence="11 12">
    <name type="scientific">Streblomastix strix</name>
    <dbReference type="NCBI Taxonomy" id="222440"/>
    <lineage>
        <taxon>Eukaryota</taxon>
        <taxon>Metamonada</taxon>
        <taxon>Preaxostyla</taxon>
        <taxon>Oxymonadida</taxon>
        <taxon>Streblomastigidae</taxon>
        <taxon>Streblomastix</taxon>
    </lineage>
</organism>
<name>A0A5J4VNC1_9EUKA</name>
<dbReference type="SMART" id="SM00382">
    <property type="entry name" value="AAA"/>
    <property type="match status" value="1"/>
</dbReference>
<dbReference type="AlphaFoldDB" id="A0A5J4VNC1"/>
<comment type="caution">
    <text evidence="11">The sequence shown here is derived from an EMBL/GenBank/DDBJ whole genome shotgun (WGS) entry which is preliminary data.</text>
</comment>
<keyword evidence="7 8" id="KW-0472">Membrane</keyword>
<dbReference type="OrthoDB" id="6500128at2759"/>
<evidence type="ECO:0000259" key="10">
    <source>
        <dbReference type="PROSITE" id="PS50929"/>
    </source>
</evidence>
<dbReference type="Proteomes" id="UP000324800">
    <property type="component" value="Unassembled WGS sequence"/>
</dbReference>
<feature type="transmembrane region" description="Helical" evidence="8">
    <location>
        <begin position="27"/>
        <end position="52"/>
    </location>
</feature>